<evidence type="ECO:0000256" key="2">
    <source>
        <dbReference type="ARBA" id="ARBA00007866"/>
    </source>
</evidence>
<dbReference type="EC" id="7.1.1.9" evidence="3"/>
<keyword evidence="5 12" id="KW-0812">Transmembrane</keyword>
<dbReference type="InterPro" id="IPR045187">
    <property type="entry name" value="CcO_II"/>
</dbReference>
<keyword evidence="7" id="KW-1278">Translocase</keyword>
<evidence type="ECO:0000256" key="6">
    <source>
        <dbReference type="ARBA" id="ARBA00022723"/>
    </source>
</evidence>
<proteinExistence type="inferred from homology"/>
<dbReference type="Pfam" id="PF00116">
    <property type="entry name" value="COX2"/>
    <property type="match status" value="1"/>
</dbReference>
<evidence type="ECO:0000259" key="13">
    <source>
        <dbReference type="PROSITE" id="PS50857"/>
    </source>
</evidence>
<evidence type="ECO:0000256" key="12">
    <source>
        <dbReference type="SAM" id="Phobius"/>
    </source>
</evidence>
<evidence type="ECO:0000256" key="3">
    <source>
        <dbReference type="ARBA" id="ARBA00012949"/>
    </source>
</evidence>
<evidence type="ECO:0000256" key="7">
    <source>
        <dbReference type="ARBA" id="ARBA00022967"/>
    </source>
</evidence>
<organism evidence="14 15">
    <name type="scientific">Roseimicrobium gellanilyticum</name>
    <dbReference type="NCBI Taxonomy" id="748857"/>
    <lineage>
        <taxon>Bacteria</taxon>
        <taxon>Pseudomonadati</taxon>
        <taxon>Verrucomicrobiota</taxon>
        <taxon>Verrucomicrobiia</taxon>
        <taxon>Verrucomicrobiales</taxon>
        <taxon>Verrucomicrobiaceae</taxon>
        <taxon>Roseimicrobium</taxon>
    </lineage>
</organism>
<sequence length="275" mass="29491">MNLDPIVAAIPALNKILGIPELASEHGEMVDHMLELVHWFMLVLFIGWSTFLVFVFTKFRKDKSAKADYVGVRGHASTHIEIGVVIVEAILLLGFAFPLWAQQSVGYPTGKEVVKVRAMGEKFKWNFQYAGQDGTLGGYALANIGNPATNEMGLDAKDPNGKDDFVKGATLTLPVGRPVIIDVTSKDVIHNLALVPMRAAQDATPGVNGHLWFTPTKTGSWDIICGQLCGAGHSGMRGTLEVIPQKDFDEFMKEGSEGALKNAAAAPAAAPAAAH</sequence>
<feature type="transmembrane region" description="Helical" evidence="12">
    <location>
        <begin position="80"/>
        <end position="101"/>
    </location>
</feature>
<dbReference type="GO" id="GO:0005507">
    <property type="term" value="F:copper ion binding"/>
    <property type="evidence" value="ECO:0007669"/>
    <property type="project" value="InterPro"/>
</dbReference>
<feature type="domain" description="Cytochrome oxidase subunit II copper A binding" evidence="13">
    <location>
        <begin position="111"/>
        <end position="254"/>
    </location>
</feature>
<evidence type="ECO:0000313" key="15">
    <source>
        <dbReference type="Proteomes" id="UP000253426"/>
    </source>
</evidence>
<keyword evidence="11 12" id="KW-0472">Membrane</keyword>
<dbReference type="OrthoDB" id="9773456at2"/>
<evidence type="ECO:0000256" key="11">
    <source>
        <dbReference type="ARBA" id="ARBA00023136"/>
    </source>
</evidence>
<dbReference type="GO" id="GO:0016020">
    <property type="term" value="C:membrane"/>
    <property type="evidence" value="ECO:0007669"/>
    <property type="project" value="UniProtKB-SubCell"/>
</dbReference>
<dbReference type="GO" id="GO:0042773">
    <property type="term" value="P:ATP synthesis coupled electron transport"/>
    <property type="evidence" value="ECO:0007669"/>
    <property type="project" value="TreeGrafter"/>
</dbReference>
<evidence type="ECO:0000313" key="14">
    <source>
        <dbReference type="EMBL" id="RBP47505.1"/>
    </source>
</evidence>
<dbReference type="InterPro" id="IPR002429">
    <property type="entry name" value="CcO_II-like_C"/>
</dbReference>
<evidence type="ECO:0000256" key="8">
    <source>
        <dbReference type="ARBA" id="ARBA00022982"/>
    </source>
</evidence>
<evidence type="ECO:0000256" key="1">
    <source>
        <dbReference type="ARBA" id="ARBA00004141"/>
    </source>
</evidence>
<evidence type="ECO:0000256" key="10">
    <source>
        <dbReference type="ARBA" id="ARBA00023008"/>
    </source>
</evidence>
<keyword evidence="4" id="KW-0813">Transport</keyword>
<evidence type="ECO:0000256" key="9">
    <source>
        <dbReference type="ARBA" id="ARBA00022989"/>
    </source>
</evidence>
<evidence type="ECO:0000256" key="4">
    <source>
        <dbReference type="ARBA" id="ARBA00022448"/>
    </source>
</evidence>
<dbReference type="InterPro" id="IPR008972">
    <property type="entry name" value="Cupredoxin"/>
</dbReference>
<comment type="similarity">
    <text evidence="2">Belongs to the cytochrome c oxidase subunit 2 family.</text>
</comment>
<protein>
    <recommendedName>
        <fullName evidence="3">cytochrome-c oxidase</fullName>
        <ecNumber evidence="3">7.1.1.9</ecNumber>
    </recommendedName>
</protein>
<reference evidence="14 15" key="1">
    <citation type="submission" date="2018-06" db="EMBL/GenBank/DDBJ databases">
        <title>Genomic Encyclopedia of Type Strains, Phase IV (KMG-IV): sequencing the most valuable type-strain genomes for metagenomic binning, comparative biology and taxonomic classification.</title>
        <authorList>
            <person name="Goeker M."/>
        </authorList>
    </citation>
    <scope>NUCLEOTIDE SEQUENCE [LARGE SCALE GENOMIC DNA]</scope>
    <source>
        <strain evidence="14 15">DSM 25532</strain>
    </source>
</reference>
<dbReference type="GO" id="GO:0004129">
    <property type="term" value="F:cytochrome-c oxidase activity"/>
    <property type="evidence" value="ECO:0007669"/>
    <property type="project" value="UniProtKB-EC"/>
</dbReference>
<name>A0A366HVI8_9BACT</name>
<dbReference type="Proteomes" id="UP000253426">
    <property type="component" value="Unassembled WGS sequence"/>
</dbReference>
<dbReference type="InterPro" id="IPR036257">
    <property type="entry name" value="Cyt_c_oxidase_su2_TM_sf"/>
</dbReference>
<dbReference type="PANTHER" id="PTHR22888:SF9">
    <property type="entry name" value="CYTOCHROME C OXIDASE SUBUNIT 2"/>
    <property type="match status" value="1"/>
</dbReference>
<keyword evidence="9 12" id="KW-1133">Transmembrane helix</keyword>
<evidence type="ECO:0000256" key="5">
    <source>
        <dbReference type="ARBA" id="ARBA00022692"/>
    </source>
</evidence>
<keyword evidence="8" id="KW-0249">Electron transport</keyword>
<dbReference type="EMBL" id="QNRR01000001">
    <property type="protein sequence ID" value="RBP47505.1"/>
    <property type="molecule type" value="Genomic_DNA"/>
</dbReference>
<accession>A0A366HVI8</accession>
<dbReference type="InterPro" id="IPR001505">
    <property type="entry name" value="Copper_CuA"/>
</dbReference>
<dbReference type="SUPFAM" id="SSF81464">
    <property type="entry name" value="Cytochrome c oxidase subunit II-like, transmembrane region"/>
    <property type="match status" value="1"/>
</dbReference>
<dbReference type="SUPFAM" id="SSF49503">
    <property type="entry name" value="Cupredoxins"/>
    <property type="match status" value="1"/>
</dbReference>
<keyword evidence="6" id="KW-0479">Metal-binding</keyword>
<dbReference type="RefSeq" id="WP_113956434.1">
    <property type="nucleotide sequence ID" value="NZ_QNRR01000001.1"/>
</dbReference>
<feature type="transmembrane region" description="Helical" evidence="12">
    <location>
        <begin position="36"/>
        <end position="59"/>
    </location>
</feature>
<keyword evidence="10" id="KW-0186">Copper</keyword>
<dbReference type="PROSITE" id="PS50857">
    <property type="entry name" value="COX2_CUA"/>
    <property type="match status" value="1"/>
</dbReference>
<gene>
    <name evidence="14" type="ORF">DES53_101302</name>
</gene>
<dbReference type="Gene3D" id="2.60.40.420">
    <property type="entry name" value="Cupredoxins - blue copper proteins"/>
    <property type="match status" value="1"/>
</dbReference>
<dbReference type="Gene3D" id="1.10.287.90">
    <property type="match status" value="1"/>
</dbReference>
<dbReference type="PANTHER" id="PTHR22888">
    <property type="entry name" value="CYTOCHROME C OXIDASE, SUBUNIT II"/>
    <property type="match status" value="1"/>
</dbReference>
<dbReference type="AlphaFoldDB" id="A0A366HVI8"/>
<keyword evidence="15" id="KW-1185">Reference proteome</keyword>
<dbReference type="PRINTS" id="PR01166">
    <property type="entry name" value="CYCOXIDASEII"/>
</dbReference>
<comment type="subcellular location">
    <subcellularLocation>
        <location evidence="1">Membrane</location>
        <topology evidence="1">Multi-pass membrane protein</topology>
    </subcellularLocation>
</comment>
<dbReference type="PROSITE" id="PS00078">
    <property type="entry name" value="COX2"/>
    <property type="match status" value="1"/>
</dbReference>
<comment type="caution">
    <text evidence="14">The sequence shown here is derived from an EMBL/GenBank/DDBJ whole genome shotgun (WGS) entry which is preliminary data.</text>
</comment>